<evidence type="ECO:0000313" key="3">
    <source>
        <dbReference type="EMBL" id="GFH56320.1"/>
    </source>
</evidence>
<evidence type="ECO:0000256" key="1">
    <source>
        <dbReference type="ARBA" id="ARBA00022837"/>
    </source>
</evidence>
<dbReference type="GO" id="GO:0005509">
    <property type="term" value="F:calcium ion binding"/>
    <property type="evidence" value="ECO:0007669"/>
    <property type="project" value="InterPro"/>
</dbReference>
<feature type="domain" description="EF-hand" evidence="2">
    <location>
        <begin position="192"/>
        <end position="227"/>
    </location>
</feature>
<dbReference type="Gene3D" id="1.10.238.10">
    <property type="entry name" value="EF-hand"/>
    <property type="match status" value="1"/>
</dbReference>
<dbReference type="Proteomes" id="UP001054902">
    <property type="component" value="Unassembled WGS sequence"/>
</dbReference>
<dbReference type="InterPro" id="IPR018247">
    <property type="entry name" value="EF_Hand_1_Ca_BS"/>
</dbReference>
<dbReference type="AlphaFoldDB" id="A0AAD3D4E6"/>
<evidence type="ECO:0000259" key="2">
    <source>
        <dbReference type="PROSITE" id="PS50222"/>
    </source>
</evidence>
<dbReference type="SMART" id="SM00054">
    <property type="entry name" value="EFh"/>
    <property type="match status" value="3"/>
</dbReference>
<dbReference type="Pfam" id="PF13202">
    <property type="entry name" value="EF-hand_5"/>
    <property type="match status" value="1"/>
</dbReference>
<evidence type="ECO:0000313" key="4">
    <source>
        <dbReference type="Proteomes" id="UP001054902"/>
    </source>
</evidence>
<dbReference type="PROSITE" id="PS50222">
    <property type="entry name" value="EF_HAND_2"/>
    <property type="match status" value="1"/>
</dbReference>
<proteinExistence type="predicted"/>
<dbReference type="InterPro" id="IPR011992">
    <property type="entry name" value="EF-hand-dom_pair"/>
</dbReference>
<name>A0AAD3D4E6_9STRA</name>
<sequence length="262" mass="29819">MSEVDQDSIATWLKDNRIDGNENLFKVFHDLGATESTDLLDLDEDDVFEQCTSKEKGFCGEEDRSFQKYKLERFFDLLDVDNNQMVDQADIVLWVDKAAGYMEEDGVSVSQEQKNQLFQRIKRIFNVLTAFGLAGKSNKTFANYLMNASKLPFFKSFLTGFVKAVLEALDFNGDGEVSWKEFFYIMMKPVGLSEEDAKVAFNIIDLDGNGKLSLDELTKAVVGYYSDKEVTEYAFAFGKINVLDVPETFKASVDQFIKQQEN</sequence>
<dbReference type="InterPro" id="IPR002048">
    <property type="entry name" value="EF_hand_dom"/>
</dbReference>
<dbReference type="Pfam" id="PF13833">
    <property type="entry name" value="EF-hand_8"/>
    <property type="match status" value="1"/>
</dbReference>
<comment type="caution">
    <text evidence="3">The sequence shown here is derived from an EMBL/GenBank/DDBJ whole genome shotgun (WGS) entry which is preliminary data.</text>
</comment>
<reference evidence="3 4" key="1">
    <citation type="journal article" date="2021" name="Sci. Rep.">
        <title>The genome of the diatom Chaetoceros tenuissimus carries an ancient integrated fragment of an extant virus.</title>
        <authorList>
            <person name="Hongo Y."/>
            <person name="Kimura K."/>
            <person name="Takaki Y."/>
            <person name="Yoshida Y."/>
            <person name="Baba S."/>
            <person name="Kobayashi G."/>
            <person name="Nagasaki K."/>
            <person name="Hano T."/>
            <person name="Tomaru Y."/>
        </authorList>
    </citation>
    <scope>NUCLEOTIDE SEQUENCE [LARGE SCALE GENOMIC DNA]</scope>
    <source>
        <strain evidence="3 4">NIES-3715</strain>
    </source>
</reference>
<dbReference type="EMBL" id="BLLK01000051">
    <property type="protein sequence ID" value="GFH56320.1"/>
    <property type="molecule type" value="Genomic_DNA"/>
</dbReference>
<protein>
    <recommendedName>
        <fullName evidence="2">EF-hand domain-containing protein</fullName>
    </recommendedName>
</protein>
<accession>A0AAD3D4E6</accession>
<organism evidence="3 4">
    <name type="scientific">Chaetoceros tenuissimus</name>
    <dbReference type="NCBI Taxonomy" id="426638"/>
    <lineage>
        <taxon>Eukaryota</taxon>
        <taxon>Sar</taxon>
        <taxon>Stramenopiles</taxon>
        <taxon>Ochrophyta</taxon>
        <taxon>Bacillariophyta</taxon>
        <taxon>Coscinodiscophyceae</taxon>
        <taxon>Chaetocerotophycidae</taxon>
        <taxon>Chaetocerotales</taxon>
        <taxon>Chaetocerotaceae</taxon>
        <taxon>Chaetoceros</taxon>
    </lineage>
</organism>
<keyword evidence="1" id="KW-0106">Calcium</keyword>
<keyword evidence="4" id="KW-1185">Reference proteome</keyword>
<dbReference type="SUPFAM" id="SSF47473">
    <property type="entry name" value="EF-hand"/>
    <property type="match status" value="1"/>
</dbReference>
<dbReference type="PROSITE" id="PS00018">
    <property type="entry name" value="EF_HAND_1"/>
    <property type="match status" value="2"/>
</dbReference>
<dbReference type="CDD" id="cd00051">
    <property type="entry name" value="EFh"/>
    <property type="match status" value="1"/>
</dbReference>
<gene>
    <name evidence="3" type="ORF">CTEN210_12796</name>
</gene>